<dbReference type="PROSITE" id="PS51462">
    <property type="entry name" value="NUDIX"/>
    <property type="match status" value="1"/>
</dbReference>
<evidence type="ECO:0000313" key="4">
    <source>
        <dbReference type="Proteomes" id="UP000321721"/>
    </source>
</evidence>
<reference evidence="3 4" key="1">
    <citation type="submission" date="2019-08" db="EMBL/GenBank/DDBJ databases">
        <title>Genome of Vicingus serpentipes NCIMB 15042.</title>
        <authorList>
            <person name="Bowman J.P."/>
        </authorList>
    </citation>
    <scope>NUCLEOTIDE SEQUENCE [LARGE SCALE GENOMIC DNA]</scope>
    <source>
        <strain evidence="3 4">NCIMB 15042</strain>
    </source>
</reference>
<evidence type="ECO:0000313" key="3">
    <source>
        <dbReference type="EMBL" id="TXB65475.1"/>
    </source>
</evidence>
<dbReference type="InterPro" id="IPR015797">
    <property type="entry name" value="NUDIX_hydrolase-like_dom_sf"/>
</dbReference>
<proteinExistence type="predicted"/>
<gene>
    <name evidence="3" type="ORF">FRY74_08620</name>
</gene>
<evidence type="ECO:0000256" key="1">
    <source>
        <dbReference type="ARBA" id="ARBA00022801"/>
    </source>
</evidence>
<dbReference type="CDD" id="cd03673">
    <property type="entry name" value="NUDIX_Ap6A_hydrolase"/>
    <property type="match status" value="1"/>
</dbReference>
<feature type="domain" description="Nudix hydrolase" evidence="2">
    <location>
        <begin position="73"/>
        <end position="201"/>
    </location>
</feature>
<dbReference type="AlphaFoldDB" id="A0A5C6RU42"/>
<dbReference type="SUPFAM" id="SSF55811">
    <property type="entry name" value="Nudix"/>
    <property type="match status" value="1"/>
</dbReference>
<dbReference type="PANTHER" id="PTHR43736">
    <property type="entry name" value="ADP-RIBOSE PYROPHOSPHATASE"/>
    <property type="match status" value="1"/>
</dbReference>
<organism evidence="3 4">
    <name type="scientific">Vicingus serpentipes</name>
    <dbReference type="NCBI Taxonomy" id="1926625"/>
    <lineage>
        <taxon>Bacteria</taxon>
        <taxon>Pseudomonadati</taxon>
        <taxon>Bacteroidota</taxon>
        <taxon>Flavobacteriia</taxon>
        <taxon>Flavobacteriales</taxon>
        <taxon>Vicingaceae</taxon>
        <taxon>Vicingus</taxon>
    </lineage>
</organism>
<keyword evidence="1" id="KW-0378">Hydrolase</keyword>
<evidence type="ECO:0000259" key="2">
    <source>
        <dbReference type="PROSITE" id="PS51462"/>
    </source>
</evidence>
<dbReference type="InterPro" id="IPR020476">
    <property type="entry name" value="Nudix_hydrolase"/>
</dbReference>
<sequence>MYKVFIKNKVILFTNNETKLAPKFNSFLQLNFFEKNAVPFITELLLSKNRISGIIICVDDVEEAFQEFKSTFKVIAAAGGVVKNTQNETLFIYRLDKWDLPKGKVEQGEQIDEAAIREVEEECAVTGLEIIASLKDTYHIYTMGEELVLKQTHWFKMKTTFNGKLIPQTEEGIEEVKWMSDDEINTNVLANTYASIADFIATSVCL</sequence>
<dbReference type="OrthoDB" id="9816289at2"/>
<name>A0A5C6RU42_9FLAO</name>
<comment type="caution">
    <text evidence="3">The sequence shown here is derived from an EMBL/GenBank/DDBJ whole genome shotgun (WGS) entry which is preliminary data.</text>
</comment>
<dbReference type="GO" id="GO:0016787">
    <property type="term" value="F:hydrolase activity"/>
    <property type="evidence" value="ECO:0007669"/>
    <property type="project" value="UniProtKB-KW"/>
</dbReference>
<dbReference type="EMBL" id="VOOS01000003">
    <property type="protein sequence ID" value="TXB65475.1"/>
    <property type="molecule type" value="Genomic_DNA"/>
</dbReference>
<keyword evidence="4" id="KW-1185">Reference proteome</keyword>
<dbReference type="Pfam" id="PF00293">
    <property type="entry name" value="NUDIX"/>
    <property type="match status" value="1"/>
</dbReference>
<dbReference type="PANTHER" id="PTHR43736:SF1">
    <property type="entry name" value="DIHYDRONEOPTERIN TRIPHOSPHATE DIPHOSPHATASE"/>
    <property type="match status" value="1"/>
</dbReference>
<accession>A0A5C6RU42</accession>
<protein>
    <submittedName>
        <fullName evidence="3">NUDIX domain-containing protein</fullName>
    </submittedName>
</protein>
<dbReference type="Proteomes" id="UP000321721">
    <property type="component" value="Unassembled WGS sequence"/>
</dbReference>
<dbReference type="PRINTS" id="PR00502">
    <property type="entry name" value="NUDIXFAMILY"/>
</dbReference>
<dbReference type="InterPro" id="IPR000086">
    <property type="entry name" value="NUDIX_hydrolase_dom"/>
</dbReference>
<dbReference type="Gene3D" id="3.90.79.10">
    <property type="entry name" value="Nucleoside Triphosphate Pyrophosphohydrolase"/>
    <property type="match status" value="1"/>
</dbReference>